<evidence type="ECO:0000259" key="11">
    <source>
        <dbReference type="PROSITE" id="PS51278"/>
    </source>
</evidence>
<dbReference type="InterPro" id="IPR035490">
    <property type="entry name" value="GlmS/FrlB_SIS"/>
</dbReference>
<keyword evidence="6 13" id="KW-0032">Aminotransferase</keyword>
<dbReference type="PANTHER" id="PTHR10937">
    <property type="entry name" value="GLUCOSAMINE--FRUCTOSE-6-PHOSPHATE AMINOTRANSFERASE, ISOMERIZING"/>
    <property type="match status" value="1"/>
</dbReference>
<comment type="caution">
    <text evidence="13">The sequence shown here is derived from an EMBL/GenBank/DDBJ whole genome shotgun (WGS) entry which is preliminary data.</text>
</comment>
<dbReference type="FunFam" id="3.60.20.10:FF:000006">
    <property type="entry name" value="Glutamine--fructose-6-phosphate aminotransferase [isomerizing]"/>
    <property type="match status" value="1"/>
</dbReference>
<dbReference type="Proteomes" id="UP000277582">
    <property type="component" value="Unassembled WGS sequence"/>
</dbReference>
<feature type="domain" description="SIS" evidence="12">
    <location>
        <begin position="284"/>
        <end position="424"/>
    </location>
</feature>
<dbReference type="PROSITE" id="PS51278">
    <property type="entry name" value="GATASE_TYPE_2"/>
    <property type="match status" value="1"/>
</dbReference>
<dbReference type="EC" id="2.6.1.16" evidence="3"/>
<dbReference type="SUPFAM" id="SSF56235">
    <property type="entry name" value="N-terminal nucleophile aminohydrolases (Ntn hydrolases)"/>
    <property type="match status" value="1"/>
</dbReference>
<reference evidence="13 14" key="1">
    <citation type="submission" date="2018-10" db="EMBL/GenBank/DDBJ databases">
        <title>Co-occurring genomic capacity for anaerobic methane metabolism and dissimilatory sulfite reduction discovered in the Korarchaeota.</title>
        <authorList>
            <person name="Mckay L.J."/>
            <person name="Dlakic M."/>
            <person name="Fields M.W."/>
            <person name="Delmont T.O."/>
            <person name="Eren A.M."/>
            <person name="Jay Z.J."/>
            <person name="Klingelsmith K.B."/>
            <person name="Rusch D.B."/>
            <person name="Inskeep W.P."/>
        </authorList>
    </citation>
    <scope>NUCLEOTIDE SEQUENCE [LARGE SCALE GENOMIC DNA]</scope>
    <source>
        <strain evidence="13 14">MDKW</strain>
    </source>
</reference>
<dbReference type="PANTHER" id="PTHR10937:SF0">
    <property type="entry name" value="GLUTAMINE--FRUCTOSE-6-PHOSPHATE TRANSAMINASE (ISOMERIZING)"/>
    <property type="match status" value="1"/>
</dbReference>
<dbReference type="Gene3D" id="3.60.20.10">
    <property type="entry name" value="Glutamine Phosphoribosylpyrophosphate, subunit 1, domain 1"/>
    <property type="match status" value="1"/>
</dbReference>
<evidence type="ECO:0000259" key="12">
    <source>
        <dbReference type="PROSITE" id="PS51464"/>
    </source>
</evidence>
<dbReference type="Pfam" id="PF13522">
    <property type="entry name" value="GATase_6"/>
    <property type="match status" value="1"/>
</dbReference>
<dbReference type="NCBIfam" id="TIGR01135">
    <property type="entry name" value="glmS"/>
    <property type="match status" value="1"/>
</dbReference>
<evidence type="ECO:0000256" key="9">
    <source>
        <dbReference type="ARBA" id="ARBA00022962"/>
    </source>
</evidence>
<name>A0A3R9QYN3_9CREN</name>
<dbReference type="GO" id="GO:0097367">
    <property type="term" value="F:carbohydrate derivative binding"/>
    <property type="evidence" value="ECO:0007669"/>
    <property type="project" value="InterPro"/>
</dbReference>
<comment type="subcellular location">
    <subcellularLocation>
        <location evidence="2">Cytoplasm</location>
    </subcellularLocation>
</comment>
<comment type="function">
    <text evidence="10">Catalyzes the first step in hexosamine metabolism, converting fructose-6P into glucosamine-6P using glutamine as a nitrogen source.</text>
</comment>
<proteinExistence type="predicted"/>
<comment type="catalytic activity">
    <reaction evidence="1">
        <text>D-fructose 6-phosphate + L-glutamine = D-glucosamine 6-phosphate + L-glutamate</text>
        <dbReference type="Rhea" id="RHEA:13237"/>
        <dbReference type="ChEBI" id="CHEBI:29985"/>
        <dbReference type="ChEBI" id="CHEBI:58359"/>
        <dbReference type="ChEBI" id="CHEBI:58725"/>
        <dbReference type="ChEBI" id="CHEBI:61527"/>
        <dbReference type="EC" id="2.6.1.16"/>
    </reaction>
</comment>
<dbReference type="Gene3D" id="3.40.50.10490">
    <property type="entry name" value="Glucose-6-phosphate isomerase like protein, domain 1"/>
    <property type="match status" value="2"/>
</dbReference>
<evidence type="ECO:0000256" key="6">
    <source>
        <dbReference type="ARBA" id="ARBA00022576"/>
    </source>
</evidence>
<dbReference type="GO" id="GO:0006487">
    <property type="term" value="P:protein N-linked glycosylation"/>
    <property type="evidence" value="ECO:0007669"/>
    <property type="project" value="TreeGrafter"/>
</dbReference>
<dbReference type="GO" id="GO:0004360">
    <property type="term" value="F:glutamine-fructose-6-phosphate transaminase (isomerizing) activity"/>
    <property type="evidence" value="ECO:0007669"/>
    <property type="project" value="UniProtKB-EC"/>
</dbReference>
<evidence type="ECO:0000256" key="3">
    <source>
        <dbReference type="ARBA" id="ARBA00012916"/>
    </source>
</evidence>
<dbReference type="Pfam" id="PF01380">
    <property type="entry name" value="SIS"/>
    <property type="match status" value="2"/>
</dbReference>
<protein>
    <recommendedName>
        <fullName evidence="4">Glutamine--fructose-6-phosphate aminotransferase [isomerizing]</fullName>
        <ecNumber evidence="3">2.6.1.16</ecNumber>
    </recommendedName>
</protein>
<keyword evidence="8" id="KW-0677">Repeat</keyword>
<keyword evidence="9" id="KW-0315">Glutamine amidotransferase</keyword>
<feature type="domain" description="Glutamine amidotransferase type-2" evidence="11">
    <location>
        <begin position="2"/>
        <end position="217"/>
    </location>
</feature>
<dbReference type="InterPro" id="IPR035466">
    <property type="entry name" value="GlmS/AgaS_SIS"/>
</dbReference>
<dbReference type="SUPFAM" id="SSF53697">
    <property type="entry name" value="SIS domain"/>
    <property type="match status" value="1"/>
</dbReference>
<evidence type="ECO:0000313" key="13">
    <source>
        <dbReference type="EMBL" id="RSN75211.1"/>
    </source>
</evidence>
<dbReference type="FunFam" id="3.40.50.10490:FF:000001">
    <property type="entry name" value="Glutamine--fructose-6-phosphate aminotransferase [isomerizing]"/>
    <property type="match status" value="1"/>
</dbReference>
<accession>A0A3R9QYN3</accession>
<dbReference type="InterPro" id="IPR005855">
    <property type="entry name" value="GFAT"/>
</dbReference>
<dbReference type="InterPro" id="IPR001347">
    <property type="entry name" value="SIS_dom"/>
</dbReference>
<dbReference type="GO" id="GO:0005737">
    <property type="term" value="C:cytoplasm"/>
    <property type="evidence" value="ECO:0007669"/>
    <property type="project" value="UniProtKB-SubCell"/>
</dbReference>
<sequence>MCGIVGVAGRDAAKKVIDSLKILEYRGYDSAGIAVMLNGRMEVRKAAGTIENLISRYPEVLEMGGELGIGHTRWATHGRVSDSNAHPILDCSGRIAVVHNGTIDNYMEIREKLSIKHEFRTETDTEVIAHLIEEMLSSGMGRLEAFISAVSELRGEYAVACMFEGVNELYLARNKIPLVIGVGEGENYCASDVIALLGLTNKFIYVDDGEFARVSSRSVDVWRLEGEKLVPVEKRINLVDWSPSMASKGKYEHFMLKEIFEQEDVVRRILAESRRYIEGTISMLNDTMRRGGRILFLAAGTSYHASMVGKYLLNSLLEYPSEVSIASEFTRWNLGSLDGDDLVIAVSQSGETADVLMAVKSARKKGARILSFVNVPGSTLSRESDGVFFFSAGPEIGVAATKTYVAELVSFLMTFTELGKRIGARVDHVTEVLPRLPSLVASCLESSNRIARDLSEAIKRENSIFFMGRGINYPTALEGALKMKEISYIHAEGFPAGEYKHGPLALISEGTYSIVIGSNDPEIRDLLLSNVNELRARGSRVISVETGDHLPSDIRIKVAEDGIPEEFLPVVFVIPLQLLAYYTAVALGRNPDKPRNLAKSVTVK</sequence>
<gene>
    <name evidence="13" type="primary">glmS</name>
    <name evidence="13" type="ORF">D6D85_06735</name>
</gene>
<dbReference type="CDD" id="cd05008">
    <property type="entry name" value="SIS_GlmS_GlmD_1"/>
    <property type="match status" value="1"/>
</dbReference>
<dbReference type="InterPro" id="IPR017932">
    <property type="entry name" value="GATase_2_dom"/>
</dbReference>
<dbReference type="GO" id="GO:0006047">
    <property type="term" value="P:UDP-N-acetylglucosamine metabolic process"/>
    <property type="evidence" value="ECO:0007669"/>
    <property type="project" value="TreeGrafter"/>
</dbReference>
<evidence type="ECO:0000256" key="10">
    <source>
        <dbReference type="ARBA" id="ARBA00055466"/>
    </source>
</evidence>
<dbReference type="CDD" id="cd05009">
    <property type="entry name" value="SIS_GlmS_GlmD_2"/>
    <property type="match status" value="1"/>
</dbReference>
<keyword evidence="5" id="KW-0963">Cytoplasm</keyword>
<dbReference type="EMBL" id="RCOS01000077">
    <property type="protein sequence ID" value="RSN75211.1"/>
    <property type="molecule type" value="Genomic_DNA"/>
</dbReference>
<evidence type="ECO:0000256" key="1">
    <source>
        <dbReference type="ARBA" id="ARBA00001031"/>
    </source>
</evidence>
<evidence type="ECO:0000256" key="4">
    <source>
        <dbReference type="ARBA" id="ARBA00016090"/>
    </source>
</evidence>
<dbReference type="AlphaFoldDB" id="A0A3R9QYN3"/>
<evidence type="ECO:0000256" key="8">
    <source>
        <dbReference type="ARBA" id="ARBA00022737"/>
    </source>
</evidence>
<organism evidence="13 14">
    <name type="scientific">Candidatus Methanodesulfokora washburnensis</name>
    <dbReference type="NCBI Taxonomy" id="2478471"/>
    <lineage>
        <taxon>Archaea</taxon>
        <taxon>Thermoproteota</taxon>
        <taxon>Candidatus Korarchaeia</taxon>
        <taxon>Candidatus Korarchaeia incertae sedis</taxon>
        <taxon>Candidatus Methanodesulfokora</taxon>
    </lineage>
</organism>
<evidence type="ECO:0000256" key="5">
    <source>
        <dbReference type="ARBA" id="ARBA00022490"/>
    </source>
</evidence>
<evidence type="ECO:0000256" key="7">
    <source>
        <dbReference type="ARBA" id="ARBA00022679"/>
    </source>
</evidence>
<keyword evidence="14" id="KW-1185">Reference proteome</keyword>
<dbReference type="InterPro" id="IPR029055">
    <property type="entry name" value="Ntn_hydrolases_N"/>
</dbReference>
<dbReference type="NCBIfam" id="NF001484">
    <property type="entry name" value="PRK00331.1"/>
    <property type="match status" value="1"/>
</dbReference>
<dbReference type="InterPro" id="IPR047084">
    <property type="entry name" value="GFAT_N"/>
</dbReference>
<dbReference type="GO" id="GO:0006002">
    <property type="term" value="P:fructose 6-phosphate metabolic process"/>
    <property type="evidence" value="ECO:0007669"/>
    <property type="project" value="TreeGrafter"/>
</dbReference>
<evidence type="ECO:0000256" key="2">
    <source>
        <dbReference type="ARBA" id="ARBA00004496"/>
    </source>
</evidence>
<dbReference type="CDD" id="cd00714">
    <property type="entry name" value="GFAT"/>
    <property type="match status" value="1"/>
</dbReference>
<feature type="domain" description="SIS" evidence="12">
    <location>
        <begin position="454"/>
        <end position="594"/>
    </location>
</feature>
<keyword evidence="7 13" id="KW-0808">Transferase</keyword>
<dbReference type="InterPro" id="IPR046348">
    <property type="entry name" value="SIS_dom_sf"/>
</dbReference>
<dbReference type="PROSITE" id="PS51464">
    <property type="entry name" value="SIS"/>
    <property type="match status" value="2"/>
</dbReference>
<evidence type="ECO:0000313" key="14">
    <source>
        <dbReference type="Proteomes" id="UP000277582"/>
    </source>
</evidence>